<evidence type="ECO:0000256" key="2">
    <source>
        <dbReference type="ARBA" id="ARBA00022598"/>
    </source>
</evidence>
<protein>
    <submittedName>
        <fullName evidence="8">Acyl-[acyl-carrier-protein]-phospholipid O-acyltransferase / long-chain-fatty-acid--[acyl-carrier-protein] ligase</fullName>
    </submittedName>
</protein>
<dbReference type="Pfam" id="PF01553">
    <property type="entry name" value="Acyltransferase"/>
    <property type="match status" value="1"/>
</dbReference>
<dbReference type="InterPro" id="IPR000873">
    <property type="entry name" value="AMP-dep_synth/lig_dom"/>
</dbReference>
<dbReference type="SUPFAM" id="SSF56801">
    <property type="entry name" value="Acetyl-CoA synthetase-like"/>
    <property type="match status" value="1"/>
</dbReference>
<sequence>MRRHLMISKRFAPLFWTQFLSAFNDNFLRYSLVFLILVQLQGDEAASLITLASAIFMLPFLILSALGGELADKYDKGWLAERLKLFEIGAAFVAVAGIIMASVPVSMLALFLFGVISALFGPIKYGILPDLMGRRDLPGANAWVEGATFIAILGGTIAAGFVADDGLDSRVFAPVMLILALVCWLISRHIPKTGFSNPDLHVSANILGSTVRLVRELHEDKRLWTTALFISWFWMMGAVLTALVPSFVDQVMGGSPLVVTIYSVVFAVSVAIGSAIAAWLCAGRVVLLPAPFGAALLAFFCMQLAWNLSQISEPLVADSVLDFFTHTAAIRVAIDLGGLAVSGALLVVPSFTALQSWARRDHRARVVAGANILNAGFIVFSGAAVAAFQAVGLSASHVFTTLAVANIVVAWLMVRYMPTNPLWDLVNILFRTFSRLEVEGRENLEKAGKSPILAFNHVSFLDGPLAMAITEEEPIFAIDAKTAKTWWMHPFMRFFKYLVLEPSQPVATEAVVDALQSGNSLVIFPEGRVSATGGLMKVYDVAAMAAEMTGSKVVPIRIEGLERSYSTAIEPGNVRRQFFPKVKVTILEPVKLQVPPSFKGRRRRMAAGASLQRVMSELVLRTTDVDMTVLENVIKVAHGVGMRRVTLEDPFAGQMTYGRLLTAARVLGTHFQRDFADEERVGVLLPNATGTAAVILGLMSAGKIPAMLNFSTGVANMISSCQTAQLKSVLTSRTFVEQGKMEDMIAKLGEHVEIVWVDDLKDKTGTKDKLAGLLHRSKPLVARKADDPAFILFTSGSEGLPKGVILTHRNLLANIAQAAAAIDFNMGDVAFNVLPMFHCFGLTVGTILPLIHAIPVYLYPSPLHYRIIPELVYGTNATLFFGTDTFLNGYARTAHPFDFRSVRYCISGAEAVKAPTRELFMQRFGVRLLEGYGVTETAPVIAVNTPIFNKVGTVGKALPGIQTKLSPVPGLKEGGRLLIKGDNVMVGYLSADKPGEVIPPPDGWHDTGDIVTIDEEGYIKIIGRAKRFADIAGEKVSLAAVEVLAFDLWPDYLSAAARLPDAKKGEKIILVTNKPDADLFEFSRHAKANGAADILVPAELIIDEVPVLATGKVDLASVQRRVEEIKGVKCH</sequence>
<feature type="transmembrane region" description="Helical" evidence="6">
    <location>
        <begin position="328"/>
        <end position="354"/>
    </location>
</feature>
<evidence type="ECO:0000256" key="3">
    <source>
        <dbReference type="ARBA" id="ARBA00022692"/>
    </source>
</evidence>
<keyword evidence="5 6" id="KW-0472">Membrane</keyword>
<dbReference type="InterPro" id="IPR042099">
    <property type="entry name" value="ANL_N_sf"/>
</dbReference>
<dbReference type="STRING" id="655353.SAMN04488056_107183"/>
<feature type="domain" description="Phospholipid/glycerol acyltransferase" evidence="7">
    <location>
        <begin position="451"/>
        <end position="561"/>
    </location>
</feature>
<dbReference type="GO" id="GO:0022857">
    <property type="term" value="F:transmembrane transporter activity"/>
    <property type="evidence" value="ECO:0007669"/>
    <property type="project" value="InterPro"/>
</dbReference>
<dbReference type="SUPFAM" id="SSF103473">
    <property type="entry name" value="MFS general substrate transporter"/>
    <property type="match status" value="1"/>
</dbReference>
<comment type="similarity">
    <text evidence="1">Belongs to the ATP-dependent AMP-binding enzyme family.</text>
</comment>
<feature type="transmembrane region" description="Helical" evidence="6">
    <location>
        <begin position="394"/>
        <end position="414"/>
    </location>
</feature>
<dbReference type="PANTHER" id="PTHR43201">
    <property type="entry name" value="ACYL-COA SYNTHETASE"/>
    <property type="match status" value="1"/>
</dbReference>
<evidence type="ECO:0000313" key="9">
    <source>
        <dbReference type="Proteomes" id="UP000199236"/>
    </source>
</evidence>
<feature type="transmembrane region" description="Helical" evidence="6">
    <location>
        <begin position="169"/>
        <end position="187"/>
    </location>
</feature>
<dbReference type="PANTHER" id="PTHR43201:SF5">
    <property type="entry name" value="MEDIUM-CHAIN ACYL-COA LIGASE ACSF2, MITOCHONDRIAL"/>
    <property type="match status" value="1"/>
</dbReference>
<dbReference type="SUPFAM" id="SSF69593">
    <property type="entry name" value="Glycerol-3-phosphate (1)-acyltransferase"/>
    <property type="match status" value="1"/>
</dbReference>
<dbReference type="GO" id="GO:0006631">
    <property type="term" value="P:fatty acid metabolic process"/>
    <property type="evidence" value="ECO:0007669"/>
    <property type="project" value="TreeGrafter"/>
</dbReference>
<dbReference type="Gene3D" id="3.40.50.12780">
    <property type="entry name" value="N-terminal domain of ligase-like"/>
    <property type="match status" value="1"/>
</dbReference>
<evidence type="ECO:0000256" key="5">
    <source>
        <dbReference type="ARBA" id="ARBA00023136"/>
    </source>
</evidence>
<name>A0A1I5HWJ0_9HYPH</name>
<dbReference type="RefSeq" id="WP_090073450.1">
    <property type="nucleotide sequence ID" value="NZ_FOVR01000007.1"/>
</dbReference>
<accession>A0A1I5HWJ0</accession>
<keyword evidence="9" id="KW-1185">Reference proteome</keyword>
<dbReference type="OrthoDB" id="9803968at2"/>
<reference evidence="8 9" key="1">
    <citation type="submission" date="2016-10" db="EMBL/GenBank/DDBJ databases">
        <authorList>
            <person name="de Groot N.N."/>
        </authorList>
    </citation>
    <scope>NUCLEOTIDE SEQUENCE [LARGE SCALE GENOMIC DNA]</scope>
    <source>
        <strain evidence="8 9">CGMCC 1.9157</strain>
    </source>
</reference>
<proteinExistence type="inferred from homology"/>
<evidence type="ECO:0000313" key="8">
    <source>
        <dbReference type="EMBL" id="SFO52667.1"/>
    </source>
</evidence>
<dbReference type="InterPro" id="IPR020845">
    <property type="entry name" value="AMP-binding_CS"/>
</dbReference>
<dbReference type="CDD" id="cd07989">
    <property type="entry name" value="LPLAT_AGPAT-like"/>
    <property type="match status" value="1"/>
</dbReference>
<keyword evidence="8" id="KW-0012">Acyltransferase</keyword>
<keyword evidence="3 6" id="KW-0812">Transmembrane</keyword>
<dbReference type="AlphaFoldDB" id="A0A1I5HWJ0"/>
<feature type="transmembrane region" description="Helical" evidence="6">
    <location>
        <begin position="83"/>
        <end position="101"/>
    </location>
</feature>
<feature type="transmembrane region" description="Helical" evidence="6">
    <location>
        <begin position="366"/>
        <end position="388"/>
    </location>
</feature>
<dbReference type="PROSITE" id="PS00455">
    <property type="entry name" value="AMP_BINDING"/>
    <property type="match status" value="1"/>
</dbReference>
<dbReference type="SMART" id="SM00563">
    <property type="entry name" value="PlsC"/>
    <property type="match status" value="1"/>
</dbReference>
<dbReference type="NCBIfam" id="NF005291">
    <property type="entry name" value="PRK06814.1"/>
    <property type="match status" value="1"/>
</dbReference>
<dbReference type="InterPro" id="IPR002123">
    <property type="entry name" value="Plipid/glycerol_acylTrfase"/>
</dbReference>
<dbReference type="EMBL" id="FOVR01000007">
    <property type="protein sequence ID" value="SFO52667.1"/>
    <property type="molecule type" value="Genomic_DNA"/>
</dbReference>
<dbReference type="Gene3D" id="1.20.1250.20">
    <property type="entry name" value="MFS general substrate transporter like domains"/>
    <property type="match status" value="1"/>
</dbReference>
<feature type="transmembrane region" description="Helical" evidence="6">
    <location>
        <begin position="140"/>
        <end position="163"/>
    </location>
</feature>
<feature type="transmembrane region" description="Helical" evidence="6">
    <location>
        <begin position="223"/>
        <end position="248"/>
    </location>
</feature>
<evidence type="ECO:0000256" key="6">
    <source>
        <dbReference type="SAM" id="Phobius"/>
    </source>
</evidence>
<gene>
    <name evidence="8" type="ORF">SAMN04488056_107183</name>
</gene>
<feature type="transmembrane region" description="Helical" evidence="6">
    <location>
        <begin position="287"/>
        <end position="308"/>
    </location>
</feature>
<feature type="transmembrane region" description="Helical" evidence="6">
    <location>
        <begin position="260"/>
        <end position="280"/>
    </location>
</feature>
<dbReference type="CDD" id="cd06173">
    <property type="entry name" value="MFS_MefA_like"/>
    <property type="match status" value="1"/>
</dbReference>
<keyword evidence="2 8" id="KW-0436">Ligase</keyword>
<evidence type="ECO:0000256" key="4">
    <source>
        <dbReference type="ARBA" id="ARBA00022989"/>
    </source>
</evidence>
<dbReference type="InterPro" id="IPR011701">
    <property type="entry name" value="MFS"/>
</dbReference>
<dbReference type="Pfam" id="PF00501">
    <property type="entry name" value="AMP-binding"/>
    <property type="match status" value="1"/>
</dbReference>
<keyword evidence="4 6" id="KW-1133">Transmembrane helix</keyword>
<organism evidence="8 9">
    <name type="scientific">Cohaesibacter marisflavi</name>
    <dbReference type="NCBI Taxonomy" id="655353"/>
    <lineage>
        <taxon>Bacteria</taxon>
        <taxon>Pseudomonadati</taxon>
        <taxon>Pseudomonadota</taxon>
        <taxon>Alphaproteobacteria</taxon>
        <taxon>Hyphomicrobiales</taxon>
        <taxon>Cohaesibacteraceae</taxon>
    </lineage>
</organism>
<dbReference type="InterPro" id="IPR036259">
    <property type="entry name" value="MFS_trans_sf"/>
</dbReference>
<dbReference type="Pfam" id="PF07690">
    <property type="entry name" value="MFS_1"/>
    <property type="match status" value="1"/>
</dbReference>
<feature type="transmembrane region" description="Helical" evidence="6">
    <location>
        <begin position="48"/>
        <end position="71"/>
    </location>
</feature>
<dbReference type="GO" id="GO:0031956">
    <property type="term" value="F:medium-chain fatty acid-CoA ligase activity"/>
    <property type="evidence" value="ECO:0007669"/>
    <property type="project" value="TreeGrafter"/>
</dbReference>
<evidence type="ECO:0000259" key="7">
    <source>
        <dbReference type="SMART" id="SM00563"/>
    </source>
</evidence>
<keyword evidence="8" id="KW-0808">Transferase</keyword>
<dbReference type="GO" id="GO:0016746">
    <property type="term" value="F:acyltransferase activity"/>
    <property type="evidence" value="ECO:0007669"/>
    <property type="project" value="UniProtKB-KW"/>
</dbReference>
<evidence type="ECO:0000256" key="1">
    <source>
        <dbReference type="ARBA" id="ARBA00006432"/>
    </source>
</evidence>
<dbReference type="Proteomes" id="UP000199236">
    <property type="component" value="Unassembled WGS sequence"/>
</dbReference>